<dbReference type="KEGG" id="hsd:SD1D_1665"/>
<name>A0A0K8J6U4_9FIRM</name>
<evidence type="ECO:0000256" key="1">
    <source>
        <dbReference type="SAM" id="Phobius"/>
    </source>
</evidence>
<organism evidence="2 3">
    <name type="scientific">Herbinix luporum</name>
    <dbReference type="NCBI Taxonomy" id="1679721"/>
    <lineage>
        <taxon>Bacteria</taxon>
        <taxon>Bacillati</taxon>
        <taxon>Bacillota</taxon>
        <taxon>Clostridia</taxon>
        <taxon>Lachnospirales</taxon>
        <taxon>Lachnospiraceae</taxon>
        <taxon>Herbinix</taxon>
    </lineage>
</organism>
<feature type="transmembrane region" description="Helical" evidence="1">
    <location>
        <begin position="233"/>
        <end position="252"/>
    </location>
</feature>
<keyword evidence="1" id="KW-0472">Membrane</keyword>
<gene>
    <name evidence="2" type="ORF">SD1D_1665</name>
</gene>
<dbReference type="OrthoDB" id="9816138at2"/>
<feature type="transmembrane region" description="Helical" evidence="1">
    <location>
        <begin position="154"/>
        <end position="178"/>
    </location>
</feature>
<dbReference type="RefSeq" id="WP_058258474.1">
    <property type="nucleotide sequence ID" value="NZ_DUPS01000069.1"/>
</dbReference>
<feature type="transmembrane region" description="Helical" evidence="1">
    <location>
        <begin position="20"/>
        <end position="43"/>
    </location>
</feature>
<protein>
    <submittedName>
        <fullName evidence="2">Putative membrane protein</fullName>
    </submittedName>
</protein>
<keyword evidence="1" id="KW-1133">Transmembrane helix</keyword>
<keyword evidence="1" id="KW-0812">Transmembrane</keyword>
<keyword evidence="3" id="KW-1185">Reference proteome</keyword>
<proteinExistence type="predicted"/>
<feature type="transmembrane region" description="Helical" evidence="1">
    <location>
        <begin position="101"/>
        <end position="124"/>
    </location>
</feature>
<feature type="transmembrane region" description="Helical" evidence="1">
    <location>
        <begin position="49"/>
        <end position="72"/>
    </location>
</feature>
<dbReference type="Proteomes" id="UP000196053">
    <property type="component" value="Chromosome I"/>
</dbReference>
<accession>A0A0K8J6U4</accession>
<evidence type="ECO:0000313" key="3">
    <source>
        <dbReference type="Proteomes" id="UP000196053"/>
    </source>
</evidence>
<feature type="transmembrane region" description="Helical" evidence="1">
    <location>
        <begin position="190"/>
        <end position="213"/>
    </location>
</feature>
<evidence type="ECO:0000313" key="2">
    <source>
        <dbReference type="EMBL" id="CUH93210.1"/>
    </source>
</evidence>
<sequence length="264" mass="29802">MLRKLIKHDLIATGRYLLPLYGIMLVLSLVNRILSAIDIYAGYFEIIKILMMFAYGISVVASIIVTFVFMILRFYKNLLTDEGYLMFTLPAKPSQLINSKLLVSLLWNIMSIIVVICSLLILFLTSKRIDLIHSTLDNIFTSLKSEFGTNRTTLIMIELILLVIISIIQQTLLIYVSIAIGHLVNGHKVLASFVAYFAINTILQTVMTAILLIGGYVTDVADININIIDLPQYAIAFSLIVSSIFSTLYYLITNYIFNKKLNLE</sequence>
<dbReference type="AlphaFoldDB" id="A0A0K8J6U4"/>
<reference evidence="3" key="1">
    <citation type="submission" date="2015-09" db="EMBL/GenBank/DDBJ databases">
        <authorList>
            <person name="Wibberg D."/>
        </authorList>
    </citation>
    <scope>NUCLEOTIDE SEQUENCE [LARGE SCALE GENOMIC DNA]</scope>
    <source>
        <strain evidence="3">SD1D</strain>
    </source>
</reference>
<dbReference type="EMBL" id="LN879430">
    <property type="protein sequence ID" value="CUH93210.1"/>
    <property type="molecule type" value="Genomic_DNA"/>
</dbReference>